<dbReference type="EMBL" id="AVOT02135471">
    <property type="protein sequence ID" value="MBW0589739.1"/>
    <property type="molecule type" value="Genomic_DNA"/>
</dbReference>
<keyword evidence="3" id="KW-1185">Reference proteome</keyword>
<evidence type="ECO:0000256" key="1">
    <source>
        <dbReference type="SAM" id="MobiDB-lite"/>
    </source>
</evidence>
<protein>
    <submittedName>
        <fullName evidence="2">Uncharacterized protein</fullName>
    </submittedName>
</protein>
<gene>
    <name evidence="2" type="ORF">O181_129454</name>
</gene>
<feature type="compositionally biased region" description="Basic and acidic residues" evidence="1">
    <location>
        <begin position="26"/>
        <end position="39"/>
    </location>
</feature>
<reference evidence="2" key="1">
    <citation type="submission" date="2021-03" db="EMBL/GenBank/DDBJ databases">
        <title>Draft genome sequence of rust myrtle Austropuccinia psidii MF-1, a brazilian biotype.</title>
        <authorList>
            <person name="Quecine M.C."/>
            <person name="Pachon D.M.R."/>
            <person name="Bonatelli M.L."/>
            <person name="Correr F.H."/>
            <person name="Franceschini L.M."/>
            <person name="Leite T.F."/>
            <person name="Margarido G.R.A."/>
            <person name="Almeida C.A."/>
            <person name="Ferrarezi J.A."/>
            <person name="Labate C.A."/>
        </authorList>
    </citation>
    <scope>NUCLEOTIDE SEQUENCE</scope>
    <source>
        <strain evidence="2">MF-1</strain>
    </source>
</reference>
<sequence length="331" mass="37708">MGGSPSAFHRENSGSSSQNPPTEGDSIIHSDEENHKSIHTDSTGQKSIFLQDLERLGIEDSVAQNASQEGQEEITSGVVGVEFRIQQEDKQRAKNNKRILQGRNHHITRLVTKNYLPSQESTESVHLQEFIYFLMGMPPSVDHFPPNPTNDEEEFHIHWVKNRAKHIKTHLETFEYGLRDRPIIEKHACEKECQLVGLKRITFQWGTSFNNSTWNAAIGNIISKHFFNWSQTQPSLNINNPDQLNLLIERWVNGRGKEMKKLSKLGQAAEEVKFQKAKKSKNTRGRQNVTASRFKIECQLFPQNNDFSAIYTDVKATSDVDDNSDLGKAPK</sequence>
<evidence type="ECO:0000313" key="2">
    <source>
        <dbReference type="EMBL" id="MBW0589739.1"/>
    </source>
</evidence>
<proteinExistence type="predicted"/>
<organism evidence="2 3">
    <name type="scientific">Austropuccinia psidii MF-1</name>
    <dbReference type="NCBI Taxonomy" id="1389203"/>
    <lineage>
        <taxon>Eukaryota</taxon>
        <taxon>Fungi</taxon>
        <taxon>Dikarya</taxon>
        <taxon>Basidiomycota</taxon>
        <taxon>Pucciniomycotina</taxon>
        <taxon>Pucciniomycetes</taxon>
        <taxon>Pucciniales</taxon>
        <taxon>Sphaerophragmiaceae</taxon>
        <taxon>Austropuccinia</taxon>
    </lineage>
</organism>
<accession>A0A9Q3KZ35</accession>
<comment type="caution">
    <text evidence="2">The sequence shown here is derived from an EMBL/GenBank/DDBJ whole genome shotgun (WGS) entry which is preliminary data.</text>
</comment>
<evidence type="ECO:0000313" key="3">
    <source>
        <dbReference type="Proteomes" id="UP000765509"/>
    </source>
</evidence>
<dbReference type="Proteomes" id="UP000765509">
    <property type="component" value="Unassembled WGS sequence"/>
</dbReference>
<dbReference type="AlphaFoldDB" id="A0A9Q3KZ35"/>
<feature type="region of interest" description="Disordered" evidence="1">
    <location>
        <begin position="1"/>
        <end position="45"/>
    </location>
</feature>
<name>A0A9Q3KZ35_9BASI</name>